<name>A0A495J127_9SPHI</name>
<organism evidence="1 2">
    <name type="scientific">Mucilaginibacter gracilis</name>
    <dbReference type="NCBI Taxonomy" id="423350"/>
    <lineage>
        <taxon>Bacteria</taxon>
        <taxon>Pseudomonadati</taxon>
        <taxon>Bacteroidota</taxon>
        <taxon>Sphingobacteriia</taxon>
        <taxon>Sphingobacteriales</taxon>
        <taxon>Sphingobacteriaceae</taxon>
        <taxon>Mucilaginibacter</taxon>
    </lineage>
</organism>
<accession>A0A495J127</accession>
<dbReference type="EMBL" id="RBKU01000001">
    <property type="protein sequence ID" value="RKR82696.1"/>
    <property type="molecule type" value="Genomic_DNA"/>
</dbReference>
<reference evidence="1 2" key="1">
    <citation type="submission" date="2018-10" db="EMBL/GenBank/DDBJ databases">
        <title>Genomic Encyclopedia of Archaeal and Bacterial Type Strains, Phase II (KMG-II): from individual species to whole genera.</title>
        <authorList>
            <person name="Goeker M."/>
        </authorList>
    </citation>
    <scope>NUCLEOTIDE SEQUENCE [LARGE SCALE GENOMIC DNA]</scope>
    <source>
        <strain evidence="1 2">DSM 18602</strain>
    </source>
</reference>
<sequence>MYYGIVVAFYLLTSKYKTMKANDHIASYCFNRSCSNSIYRYQTTAITYLTLEKTLTNEIRCSKCGSLLKSKIDLEIEEQLRELLPSAS</sequence>
<proteinExistence type="predicted"/>
<gene>
    <name evidence="1" type="ORF">BDD43_2881</name>
</gene>
<evidence type="ECO:0000313" key="1">
    <source>
        <dbReference type="EMBL" id="RKR82696.1"/>
    </source>
</evidence>
<dbReference type="AlphaFoldDB" id="A0A495J127"/>
<evidence type="ECO:0000313" key="2">
    <source>
        <dbReference type="Proteomes" id="UP000268007"/>
    </source>
</evidence>
<comment type="caution">
    <text evidence="1">The sequence shown here is derived from an EMBL/GenBank/DDBJ whole genome shotgun (WGS) entry which is preliminary data.</text>
</comment>
<keyword evidence="2" id="KW-1185">Reference proteome</keyword>
<dbReference type="Proteomes" id="UP000268007">
    <property type="component" value="Unassembled WGS sequence"/>
</dbReference>
<protein>
    <submittedName>
        <fullName evidence="1">Uncharacterized protein</fullName>
    </submittedName>
</protein>